<evidence type="ECO:0000256" key="6">
    <source>
        <dbReference type="ARBA" id="ARBA00022839"/>
    </source>
</evidence>
<dbReference type="InterPro" id="IPR011335">
    <property type="entry name" value="Restrct_endonuc-II-like"/>
</dbReference>
<feature type="domain" description="UvrD-like helicase C-terminal" evidence="16">
    <location>
        <begin position="455"/>
        <end position="746"/>
    </location>
</feature>
<comment type="catalytic activity">
    <reaction evidence="13">
        <text>ATP + H2O = ADP + phosphate + H(+)</text>
        <dbReference type="Rhea" id="RHEA:13065"/>
        <dbReference type="ChEBI" id="CHEBI:15377"/>
        <dbReference type="ChEBI" id="CHEBI:15378"/>
        <dbReference type="ChEBI" id="CHEBI:30616"/>
        <dbReference type="ChEBI" id="CHEBI:43474"/>
        <dbReference type="ChEBI" id="CHEBI:456216"/>
        <dbReference type="EC" id="5.6.2.4"/>
    </reaction>
</comment>
<dbReference type="InterPro" id="IPR000212">
    <property type="entry name" value="DNA_helicase_UvrD/REP"/>
</dbReference>
<evidence type="ECO:0000313" key="18">
    <source>
        <dbReference type="Proteomes" id="UP000253790"/>
    </source>
</evidence>
<dbReference type="InterPro" id="IPR014016">
    <property type="entry name" value="UvrD-like_ATP-bd"/>
</dbReference>
<dbReference type="Gene3D" id="1.10.486.10">
    <property type="entry name" value="PCRA, domain 4"/>
    <property type="match status" value="1"/>
</dbReference>
<name>A0A345NKE7_9MICO</name>
<dbReference type="InterPro" id="IPR011604">
    <property type="entry name" value="PDDEXK-like_dom_sf"/>
</dbReference>
<dbReference type="AlphaFoldDB" id="A0A345NKE7"/>
<dbReference type="GO" id="GO:0005829">
    <property type="term" value="C:cytosol"/>
    <property type="evidence" value="ECO:0007669"/>
    <property type="project" value="TreeGrafter"/>
</dbReference>
<dbReference type="GO" id="GO:0043138">
    <property type="term" value="F:3'-5' DNA helicase activity"/>
    <property type="evidence" value="ECO:0007669"/>
    <property type="project" value="UniProtKB-EC"/>
</dbReference>
<dbReference type="GO" id="GO:0000725">
    <property type="term" value="P:recombinational repair"/>
    <property type="evidence" value="ECO:0007669"/>
    <property type="project" value="TreeGrafter"/>
</dbReference>
<dbReference type="SUPFAM" id="SSF52540">
    <property type="entry name" value="P-loop containing nucleoside triphosphate hydrolases"/>
    <property type="match status" value="1"/>
</dbReference>
<feature type="domain" description="UvrD-like helicase ATP-binding" evidence="15">
    <location>
        <begin position="4"/>
        <end position="436"/>
    </location>
</feature>
<evidence type="ECO:0000259" key="15">
    <source>
        <dbReference type="PROSITE" id="PS51198"/>
    </source>
</evidence>
<protein>
    <recommendedName>
        <fullName evidence="12">DNA 3'-5' helicase</fullName>
        <ecNumber evidence="12">5.6.2.4</ecNumber>
    </recommendedName>
</protein>
<dbReference type="Proteomes" id="UP000253790">
    <property type="component" value="Chromosome"/>
</dbReference>
<keyword evidence="6" id="KW-0269">Exonuclease</keyword>
<dbReference type="PANTHER" id="PTHR11070">
    <property type="entry name" value="UVRD / RECB / PCRA DNA HELICASE FAMILY MEMBER"/>
    <property type="match status" value="1"/>
</dbReference>
<dbReference type="PROSITE" id="PS51198">
    <property type="entry name" value="UVRD_HELICASE_ATP_BIND"/>
    <property type="match status" value="1"/>
</dbReference>
<evidence type="ECO:0000256" key="13">
    <source>
        <dbReference type="ARBA" id="ARBA00048988"/>
    </source>
</evidence>
<dbReference type="Pfam" id="PF12705">
    <property type="entry name" value="PDDEXK_1"/>
    <property type="match status" value="1"/>
</dbReference>
<dbReference type="RefSeq" id="WP_114927270.1">
    <property type="nucleotide sequence ID" value="NZ_CP031229.1"/>
</dbReference>
<evidence type="ECO:0000256" key="3">
    <source>
        <dbReference type="ARBA" id="ARBA00022763"/>
    </source>
</evidence>
<keyword evidence="10" id="KW-0413">Isomerase</keyword>
<keyword evidence="4 14" id="KW-0378">Hydrolase</keyword>
<dbReference type="Pfam" id="PF00580">
    <property type="entry name" value="UvrD-helicase"/>
    <property type="match status" value="2"/>
</dbReference>
<evidence type="ECO:0000256" key="8">
    <source>
        <dbReference type="ARBA" id="ARBA00023125"/>
    </source>
</evidence>
<dbReference type="PANTHER" id="PTHR11070:SF23">
    <property type="entry name" value="RECBCD ENZYME SUBUNIT RECB"/>
    <property type="match status" value="1"/>
</dbReference>
<dbReference type="Gene3D" id="3.90.320.10">
    <property type="match status" value="1"/>
</dbReference>
<organism evidence="17 18">
    <name type="scientific">Ornithinimicrobium avium</name>
    <dbReference type="NCBI Taxonomy" id="2283195"/>
    <lineage>
        <taxon>Bacteria</taxon>
        <taxon>Bacillati</taxon>
        <taxon>Actinomycetota</taxon>
        <taxon>Actinomycetes</taxon>
        <taxon>Micrococcales</taxon>
        <taxon>Ornithinimicrobiaceae</taxon>
        <taxon>Ornithinimicrobium</taxon>
    </lineage>
</organism>
<dbReference type="Pfam" id="PF13361">
    <property type="entry name" value="UvrD_C"/>
    <property type="match status" value="1"/>
</dbReference>
<comment type="catalytic activity">
    <reaction evidence="11">
        <text>Couples ATP hydrolysis with the unwinding of duplex DNA by translocating in the 3'-5' direction.</text>
        <dbReference type="EC" id="5.6.2.4"/>
    </reaction>
</comment>
<dbReference type="OrthoDB" id="9810135at2"/>
<dbReference type="KEGG" id="orn:DV701_04595"/>
<evidence type="ECO:0000256" key="4">
    <source>
        <dbReference type="ARBA" id="ARBA00022801"/>
    </source>
</evidence>
<evidence type="ECO:0000256" key="9">
    <source>
        <dbReference type="ARBA" id="ARBA00023204"/>
    </source>
</evidence>
<evidence type="ECO:0000259" key="16">
    <source>
        <dbReference type="PROSITE" id="PS51217"/>
    </source>
</evidence>
<dbReference type="GO" id="GO:0004527">
    <property type="term" value="F:exonuclease activity"/>
    <property type="evidence" value="ECO:0007669"/>
    <property type="project" value="UniProtKB-KW"/>
</dbReference>
<evidence type="ECO:0000256" key="7">
    <source>
        <dbReference type="ARBA" id="ARBA00022840"/>
    </source>
</evidence>
<evidence type="ECO:0000313" key="17">
    <source>
        <dbReference type="EMBL" id="AXH95505.1"/>
    </source>
</evidence>
<dbReference type="GO" id="GO:0003677">
    <property type="term" value="F:DNA binding"/>
    <property type="evidence" value="ECO:0007669"/>
    <property type="project" value="UniProtKB-KW"/>
</dbReference>
<keyword evidence="9" id="KW-0234">DNA repair</keyword>
<dbReference type="InterPro" id="IPR014017">
    <property type="entry name" value="DNA_helicase_UvrD-like_C"/>
</dbReference>
<keyword evidence="8" id="KW-0238">DNA-binding</keyword>
<keyword evidence="3" id="KW-0227">DNA damage</keyword>
<dbReference type="InterPro" id="IPR027417">
    <property type="entry name" value="P-loop_NTPase"/>
</dbReference>
<proteinExistence type="predicted"/>
<keyword evidence="7 14" id="KW-0067">ATP-binding</keyword>
<evidence type="ECO:0000256" key="5">
    <source>
        <dbReference type="ARBA" id="ARBA00022806"/>
    </source>
</evidence>
<dbReference type="EMBL" id="CP031229">
    <property type="protein sequence ID" value="AXH95505.1"/>
    <property type="molecule type" value="Genomic_DNA"/>
</dbReference>
<keyword evidence="1" id="KW-0540">Nuclease</keyword>
<accession>A0A345NKE7</accession>
<dbReference type="InterPro" id="IPR038726">
    <property type="entry name" value="PDDEXK_AddAB-type"/>
</dbReference>
<evidence type="ECO:0000256" key="11">
    <source>
        <dbReference type="ARBA" id="ARBA00034617"/>
    </source>
</evidence>
<keyword evidence="5 14" id="KW-0347">Helicase</keyword>
<dbReference type="GO" id="GO:0005524">
    <property type="term" value="F:ATP binding"/>
    <property type="evidence" value="ECO:0007669"/>
    <property type="project" value="UniProtKB-UniRule"/>
</dbReference>
<feature type="binding site" evidence="14">
    <location>
        <begin position="25"/>
        <end position="32"/>
    </location>
    <ligand>
        <name>ATP</name>
        <dbReference type="ChEBI" id="CHEBI:30616"/>
    </ligand>
</feature>
<evidence type="ECO:0000256" key="14">
    <source>
        <dbReference type="PROSITE-ProRule" id="PRU00560"/>
    </source>
</evidence>
<evidence type="ECO:0000256" key="1">
    <source>
        <dbReference type="ARBA" id="ARBA00022722"/>
    </source>
</evidence>
<evidence type="ECO:0000256" key="2">
    <source>
        <dbReference type="ARBA" id="ARBA00022741"/>
    </source>
</evidence>
<gene>
    <name evidence="17" type="ORF">DV701_04595</name>
</gene>
<keyword evidence="18" id="KW-1185">Reference proteome</keyword>
<dbReference type="SUPFAM" id="SSF52980">
    <property type="entry name" value="Restriction endonuclease-like"/>
    <property type="match status" value="1"/>
</dbReference>
<reference evidence="17 18" key="1">
    <citation type="submission" date="2018-07" db="EMBL/GenBank/DDBJ databases">
        <title>Complete genome sequencing of Ornithinimicrobium sp. AMA3305.</title>
        <authorList>
            <person name="Bae J.-W."/>
        </authorList>
    </citation>
    <scope>NUCLEOTIDE SEQUENCE [LARGE SCALE GENOMIC DNA]</scope>
    <source>
        <strain evidence="17 18">AMA3305</strain>
    </source>
</reference>
<dbReference type="PROSITE" id="PS51217">
    <property type="entry name" value="UVRD_HELICASE_CTER"/>
    <property type="match status" value="1"/>
</dbReference>
<evidence type="ECO:0000256" key="12">
    <source>
        <dbReference type="ARBA" id="ARBA00034808"/>
    </source>
</evidence>
<sequence>MTGLTDHEARERIRERTDETLFVEAGAGSGKTRSLVERVATLVLRDGIPIEAVAAVTFTERAAAELRDRLRASFEQAVREGDARERGRAEEALDGLDLAAIGTLHSFARRILTEHPIEAGIPPLVEVLDEVGSSVAFEARWAEIRGQLLDDEALAGTLELALATGVTVGQVRAIVAKLNADWDLVRSHVVGSGAPEPPALPDVEHLVDRALELAAEADTCLDPADKLLPDLAALAEWADRHPRVATDPAEVVASLVAVGDLRFRYGANKGWAGRHNQLKTDCKAWQLEVGRVLAELVDRCLRVVVHWCGRRVLGAAHDRRREGRLEFHDLLVLARNVLLNHAEVREALQRRYRRLLLDEFQDTDPIQIEIAVRIAGGAAAGQPDWRDVEVPPGSLFVVGDPKQSIYRFRRADIGMYLRARETLGGQVSLTTNFRSGAPVLDWVNTVFAELITEHADQQPAYEPLAAHREGPSVGPAVTVLGAEEHTDKPSADEVRRREAADVAAAIRQALDEGWTTEAETDERDEHGRRRRTWRRLREDDIAILVPARTSVPFLEEALDVAGVDYRTESSSIVYQAQEVRDLFAALRSIADTSDGFSLVTALRSSLFGCGDDDLFTFKRGGGTFHLLAPVPEHLSEHPVGRATASLRGLHDEARWLTPSEVLTRLVVDRRMQEVAADGPRARDTWRRLRYVVDQARAWSETEHGGLRAYLAWAQAQASETSRAGEAVLPESDVDSVRIMTVHAAKGLQFPMVVVSGLSSKPNHRRGVQLLWTDDGFAISLGKDLTTGDFADAQPVDEQMSDLEKRRLLYVATTRAKDHLVVSMHRSANGGSGTLAHLLADAGAATAKGTVALDPNTTISSVTPAGPAVRVSPPSAWEDWRAGLDEAVTVSRRRSAVSASGMEGTDPEIELSGAVVGAGPADDVEITADTPHHEADQLARSKAKGARDVEWPAWVKGRYGSAIGRAVHGVMQSVDLATGAGLEDAVAAQCWAEGVTDHAGAVRDLARSFLQSDIVQRAATREHWRESYVATVQEDGTVLEGFVDLLYREDDGRLVVVDFKTDDVSEEAWATRAAFYAPQLRTYAAIVGEAVGHPCVDAVLSTRAGTHTIVTRSRALR</sequence>
<keyword evidence="2 14" id="KW-0547">Nucleotide-binding</keyword>
<dbReference type="EC" id="5.6.2.4" evidence="12"/>
<evidence type="ECO:0000256" key="10">
    <source>
        <dbReference type="ARBA" id="ARBA00023235"/>
    </source>
</evidence>
<dbReference type="GO" id="GO:0009338">
    <property type="term" value="C:exodeoxyribonuclease V complex"/>
    <property type="evidence" value="ECO:0007669"/>
    <property type="project" value="TreeGrafter"/>
</dbReference>
<dbReference type="Gene3D" id="3.40.50.300">
    <property type="entry name" value="P-loop containing nucleotide triphosphate hydrolases"/>
    <property type="match status" value="4"/>
</dbReference>